<reference evidence="2 3" key="3">
    <citation type="journal article" date="2004" name="Nature">
        <title>Finishing the euchromatic sequence of the human genome.</title>
        <authorList>
            <consortium name="International Human Genome Sequencing Consortium"/>
        </authorList>
    </citation>
    <scope>NUCLEOTIDE SEQUENCE [LARGE SCALE GENOMIC DNA]</scope>
</reference>
<dbReference type="InParanoid" id="A0A804HI29"/>
<gene>
    <name evidence="2" type="primary">LOC127903862</name>
</gene>
<dbReference type="GeneCards" id="LOC127903862"/>
<sequence>MIPHEEPGSPTEIKCDFPFIRLKSEPSRQ</sequence>
<dbReference type="RefSeq" id="NP_001401651.1">
    <property type="nucleotide sequence ID" value="NM_001414722.1"/>
</dbReference>
<reference evidence="2 3" key="2">
    <citation type="journal article" date="2003" name="Nature">
        <title>The DNA sequence and analysis of human chromosome 6.</title>
        <authorList>
            <person name="Mungall A.J."/>
            <person name="Palmer S.A."/>
            <person name="Sims S.K."/>
            <person name="Edwards C.A."/>
            <person name="Ashurst J.L."/>
            <person name="Wilming L."/>
            <person name="Jones M.C."/>
            <person name="Horton R."/>
            <person name="Hunt S.E."/>
            <person name="Scott C.E."/>
            <person name="Gilbert J.G."/>
            <person name="Clamp M.E."/>
            <person name="Bethel G."/>
            <person name="Milne S."/>
            <person name="Ainscough R."/>
            <person name="Almeida J.P."/>
            <person name="Ambrose K.D."/>
            <person name="Andrews T.D."/>
            <person name="Ashwell R.I."/>
            <person name="Babbage A.K."/>
            <person name="Bagguley C.L."/>
            <person name="Bailey J."/>
            <person name="Banerjee R."/>
            <person name="Barker D.J."/>
            <person name="Barlow K.F."/>
            <person name="Bates K."/>
            <person name="Beare D.M."/>
            <person name="Beasley H."/>
            <person name="Beasley O."/>
            <person name="Bird C.P."/>
            <person name="Blakey S."/>
            <person name="Bray-Allen S."/>
            <person name="Brook J."/>
            <person name="Brown A.J."/>
            <person name="Brown J.Y."/>
            <person name="Burford D.C."/>
            <person name="Burrill W."/>
            <person name="Burton J."/>
            <person name="Carder C."/>
            <person name="Carter N.P."/>
            <person name="Chapman J.C."/>
            <person name="Clark S.Y."/>
            <person name="Clark G."/>
            <person name="Clee C.M."/>
            <person name="Clegg S."/>
            <person name="Cobley V."/>
            <person name="Collier R.E."/>
            <person name="Collins J.E."/>
            <person name="Colman L.K."/>
            <person name="Corby N.R."/>
            <person name="Coville G.J."/>
            <person name="Culley K.M."/>
            <person name="Dhami P."/>
            <person name="Davies J."/>
            <person name="Dunn M."/>
            <person name="Earthrowl M.E."/>
            <person name="Ellington A.E."/>
            <person name="Evans K.A."/>
            <person name="Faulkner L."/>
            <person name="Francis M.D."/>
            <person name="Frankish A."/>
            <person name="Frankland J."/>
            <person name="French L."/>
            <person name="Garner P."/>
            <person name="Garnett J."/>
            <person name="Ghori M.J."/>
            <person name="Gilby L.M."/>
            <person name="Gillson C.J."/>
            <person name="Glithero R.J."/>
            <person name="Grafham D.V."/>
            <person name="Grant M."/>
            <person name="Gribble S."/>
            <person name="Griffiths C."/>
            <person name="Griffiths M."/>
            <person name="Hall R."/>
            <person name="Halls K.S."/>
            <person name="Hammond S."/>
            <person name="Harley J.L."/>
            <person name="Hart E.A."/>
            <person name="Heath P.D."/>
            <person name="Heathcott R."/>
            <person name="Holmes S.J."/>
            <person name="Howden P.J."/>
            <person name="Howe K.L."/>
            <person name="Howell G.R."/>
            <person name="Huckle E."/>
            <person name="Humphray S.J."/>
            <person name="Humphries M.D."/>
            <person name="Hunt A.R."/>
            <person name="Johnson C.M."/>
            <person name="Joy A.A."/>
            <person name="Kay M."/>
            <person name="Keenan S.J."/>
            <person name="Kimberley A.M."/>
            <person name="King A."/>
            <person name="Laird G.K."/>
            <person name="Langford C."/>
            <person name="Lawlor S."/>
            <person name="Leongamornlert D.A."/>
            <person name="Leversha M."/>
            <person name="Lloyd C.R."/>
            <person name="Lloyd D.M."/>
            <person name="Loveland J.E."/>
            <person name="Lovell J."/>
            <person name="Martin S."/>
            <person name="Mashreghi-Mohammadi M."/>
            <person name="Maslen G.L."/>
            <person name="Matthews L."/>
            <person name="McCann O.T."/>
            <person name="McLaren S.J."/>
            <person name="McLay K."/>
            <person name="McMurray A."/>
            <person name="Moore M.J."/>
            <person name="Mullikin J.C."/>
            <person name="Niblett D."/>
            <person name="Nickerson T."/>
            <person name="Novik K.L."/>
            <person name="Oliver K."/>
            <person name="Overton-Larty E.K."/>
            <person name="Parker A."/>
            <person name="Patel R."/>
            <person name="Pearce A.V."/>
            <person name="Peck A.I."/>
            <person name="Phillimore B."/>
            <person name="Phillips S."/>
            <person name="Plumb R.W."/>
            <person name="Porter K.M."/>
            <person name="Ramsey Y."/>
            <person name="Ranby S.A."/>
            <person name="Rice C.M."/>
            <person name="Ross M.T."/>
            <person name="Searle S.M."/>
            <person name="Sehra H.K."/>
            <person name="Sheridan E."/>
            <person name="Skuce C.D."/>
            <person name="Smith S."/>
            <person name="Smith M."/>
            <person name="Spraggon L."/>
            <person name="Squares S.L."/>
            <person name="Steward C.A."/>
            <person name="Sycamore N."/>
            <person name="Tamlyn-Hall G."/>
            <person name="Tester J."/>
            <person name="Theaker A.J."/>
            <person name="Thomas D.W."/>
            <person name="Thorpe A."/>
            <person name="Tracey A."/>
            <person name="Tromans A."/>
            <person name="Tubby B."/>
            <person name="Wall M."/>
            <person name="Wallis J.M."/>
            <person name="West A.P."/>
            <person name="White S.S."/>
            <person name="Whitehead S.L."/>
            <person name="Whittaker H."/>
            <person name="Wild A."/>
            <person name="Willey D.J."/>
            <person name="Wilmer T.E."/>
            <person name="Wood J.M."/>
            <person name="Wray P.W."/>
            <person name="Wyatt J.C."/>
            <person name="Young L."/>
            <person name="Younger R.M."/>
            <person name="Bentley D.R."/>
            <person name="Coulson A."/>
            <person name="Durbin R."/>
            <person name="Hubbard T."/>
            <person name="Sulston J.E."/>
            <person name="Dunham I."/>
            <person name="Rogers J."/>
            <person name="Beck S."/>
        </authorList>
    </citation>
    <scope>NUCLEOTIDE SEQUENCE [LARGE SCALE GENOMIC DNA]</scope>
</reference>
<keyword evidence="3" id="KW-1185">Reference proteome</keyword>
<accession>A0A804HI29</accession>
<protein>
    <submittedName>
        <fullName evidence="2">Uncharacterized protein</fullName>
    </submittedName>
</protein>
<reference evidence="2" key="5">
    <citation type="submission" date="2025-09" db="UniProtKB">
        <authorList>
            <consortium name="Ensembl"/>
        </authorList>
    </citation>
    <scope>IDENTIFICATION</scope>
</reference>
<dbReference type="Ensembl" id="ENST00000683730.1">
    <property type="protein sequence ID" value="ENSP00000506872.1"/>
    <property type="gene ID" value="ENSG00000288708.1"/>
</dbReference>
<reference evidence="2 3" key="1">
    <citation type="journal article" date="2001" name="Nature">
        <title>Initial sequencing and analysis of the human genome.</title>
        <authorList>
            <consortium name="International Human Genome Sequencing Consortium"/>
            <person name="Lander E.S."/>
            <person name="Linton L.M."/>
            <person name="Birren B."/>
            <person name="Nusbaum C."/>
            <person name="Zody M.C."/>
            <person name="Baldwin J."/>
            <person name="Devon K."/>
            <person name="Dewar K."/>
            <person name="Doyle M."/>
            <person name="FitzHugh W."/>
            <person name="Funke R."/>
            <person name="Gage D."/>
            <person name="Harris K."/>
            <person name="Heaford A."/>
            <person name="Howland J."/>
            <person name="Kann L."/>
            <person name="Lehoczky J."/>
            <person name="LeVine R."/>
            <person name="McEwan P."/>
            <person name="McKernan K."/>
            <person name="Meldrim J."/>
            <person name="Mesirov J.P."/>
            <person name="Miranda C."/>
            <person name="Morris W."/>
            <person name="Naylor J."/>
            <person name="Raymond C."/>
            <person name="Rosetti M."/>
            <person name="Santos R."/>
            <person name="Sheridan A."/>
            <person name="Sougnez C."/>
            <person name="Stange-Thomann N."/>
            <person name="Stojanovic N."/>
            <person name="Subramanian A."/>
            <person name="Wyman D."/>
            <person name="Rogers J."/>
            <person name="Sulston J."/>
            <person name="Ainscough R."/>
            <person name="Beck S."/>
            <person name="Bentley D."/>
            <person name="Burton J."/>
            <person name="Clee C."/>
            <person name="Carter N."/>
            <person name="Coulson A."/>
            <person name="Deadman R."/>
            <person name="Deloukas P."/>
            <person name="Dunham A."/>
            <person name="Dunham I."/>
            <person name="Durbin R."/>
            <person name="French L."/>
            <person name="Grafham D."/>
            <person name="Gregory S."/>
            <person name="Hubbard T."/>
            <person name="Humphray S."/>
            <person name="Hunt A."/>
            <person name="Jones M."/>
            <person name="Lloyd C."/>
            <person name="McMurray A."/>
            <person name="Matthews L."/>
            <person name="Mercer S."/>
            <person name="Milne S."/>
            <person name="Mullikin J.C."/>
            <person name="Mungall A."/>
            <person name="Plumb R."/>
            <person name="Ross M."/>
            <person name="Shownkeen R."/>
            <person name="Sims S."/>
            <person name="Waterston R.H."/>
            <person name="Wilson R.K."/>
            <person name="Hillier L.W."/>
            <person name="McPherson J.D."/>
            <person name="Marra M.A."/>
            <person name="Mardis E.R."/>
            <person name="Fulton L.A."/>
            <person name="Chinwalla A.T."/>
            <person name="Pepin K.H."/>
            <person name="Gish W.R."/>
            <person name="Chissoe S.L."/>
            <person name="Wendl M.C."/>
            <person name="Delehaunty K.D."/>
            <person name="Miner T.L."/>
            <person name="Delehaunty A."/>
            <person name="Kramer J.B."/>
            <person name="Cook L.L."/>
            <person name="Fulton R.S."/>
            <person name="Johnson D.L."/>
            <person name="Minx P.J."/>
            <person name="Clifton S.W."/>
            <person name="Hawkins T."/>
            <person name="Branscomb E."/>
            <person name="Predki P."/>
            <person name="Richardson P."/>
            <person name="Wenning S."/>
            <person name="Slezak T."/>
            <person name="Doggett N."/>
            <person name="Cheng J.F."/>
            <person name="Olsen A."/>
            <person name="Lucas S."/>
            <person name="Elkin C."/>
            <person name="Uberbacher E."/>
            <person name="Frazier M."/>
            <person name="Gibbs R.A."/>
            <person name="Muzny D.M."/>
            <person name="Scherer S.E."/>
            <person name="Bouck J.B."/>
            <person name="Sodergren E.J."/>
            <person name="Worley K.C."/>
            <person name="Rives C.M."/>
            <person name="Gorrell J.H."/>
            <person name="Metzker M.L."/>
            <person name="Naylor S.L."/>
            <person name="Kucherlapati R.S."/>
            <person name="Nelson D.L."/>
            <person name="Weinstock G.M."/>
            <person name="Sakaki Y."/>
            <person name="Fujiyama A."/>
            <person name="Hattori M."/>
            <person name="Yada T."/>
            <person name="Toyoda A."/>
            <person name="Itoh T."/>
            <person name="Kawagoe C."/>
            <person name="Watanabe H."/>
            <person name="Totoki Y."/>
            <person name="Taylor T."/>
            <person name="Weissenbach J."/>
            <person name="Heilig R."/>
            <person name="Saurin W."/>
            <person name="Artiguenave F."/>
            <person name="Brottier P."/>
            <person name="Bruls T."/>
            <person name="Pelletier E."/>
            <person name="Robert C."/>
            <person name="Wincker P."/>
            <person name="Smith D.R."/>
            <person name="Doucette-Stamm L."/>
            <person name="Rubenfield M."/>
            <person name="Weinstock K."/>
            <person name="Lee H.M."/>
            <person name="Dubois J."/>
            <person name="Rosenthal A."/>
            <person name="Platzer M."/>
            <person name="Nyakatura G."/>
            <person name="Taudien S."/>
            <person name="Rump A."/>
            <person name="Yang H."/>
            <person name="Yu J."/>
            <person name="Wang J."/>
            <person name="Huang G."/>
            <person name="Gu J."/>
            <person name="Hood L."/>
            <person name="Rowen L."/>
            <person name="Madan A."/>
            <person name="Qin S."/>
            <person name="Davis R.W."/>
            <person name="Federspiel N.A."/>
            <person name="Abola A.P."/>
            <person name="Proctor M.J."/>
            <person name="Myers R.M."/>
            <person name="Schmutz J."/>
            <person name="Dickson M."/>
            <person name="Grimwood J."/>
            <person name="Cox D.R."/>
            <person name="Olson M.V."/>
            <person name="Kaul R."/>
            <person name="Raymond C."/>
            <person name="Shimizu N."/>
            <person name="Kawasaki K."/>
            <person name="Minoshima S."/>
            <person name="Evans G.A."/>
            <person name="Athanasiou M."/>
            <person name="Schultz R."/>
            <person name="Roe B.A."/>
            <person name="Chen F."/>
            <person name="Pan H."/>
            <person name="Ramser J."/>
            <person name="Lehrach H."/>
            <person name="Reinhardt R."/>
            <person name="McCombie W.R."/>
            <person name="de la Bastide M."/>
            <person name="Dedhia N."/>
            <person name="Blocker H."/>
            <person name="Hornischer K."/>
            <person name="Nordsiek G."/>
            <person name="Agarwala R."/>
            <person name="Aravind L."/>
            <person name="Bailey J.A."/>
            <person name="Bateman A."/>
            <person name="Batzoglou S."/>
            <person name="Birney E."/>
            <person name="Bork P."/>
            <person name="Brown D.G."/>
            <person name="Burge C.B."/>
            <person name="Cerutti L."/>
            <person name="Chen H.C."/>
            <person name="Church D."/>
            <person name="Clamp M."/>
            <person name="Copley R.R."/>
            <person name="Doerks T."/>
            <person name="Eddy S.R."/>
            <person name="Eichler E.E."/>
            <person name="Furey T.S."/>
            <person name="Galagan J."/>
            <person name="Gilbert J.G."/>
            <person name="Harmon C."/>
            <person name="Hayashizaki Y."/>
            <person name="Haussler D."/>
            <person name="Hermjakob H."/>
            <person name="Hokamp K."/>
            <person name="Jang W."/>
            <person name="Johnson L.S."/>
            <person name="Jones T.A."/>
            <person name="Kasif S."/>
            <person name="Kaspryzk A."/>
            <person name="Kennedy S."/>
            <person name="Kent W.J."/>
            <person name="Kitts P."/>
            <person name="Koonin E.V."/>
            <person name="Korf I."/>
            <person name="Kulp D."/>
            <person name="Lancet D."/>
            <person name="Lowe T.M."/>
            <person name="McLysaght A."/>
            <person name="Mikkelsen T."/>
            <person name="Moran J.V."/>
            <person name="Mulder N."/>
            <person name="Pollara V.J."/>
            <person name="Ponting C.P."/>
            <person name="Schuler G."/>
            <person name="Schultz J."/>
            <person name="Slater G."/>
            <person name="Smit A.F."/>
            <person name="Stupka E."/>
            <person name="Szustakowski J."/>
            <person name="Thierry-Mieg D."/>
            <person name="Thierry-Mieg J."/>
            <person name="Wagner L."/>
            <person name="Wallis J."/>
            <person name="Wheeler R."/>
            <person name="Williams A."/>
            <person name="Wolf Y.I."/>
            <person name="Wolfe K.H."/>
            <person name="Yang S.P."/>
            <person name="Yeh R.F."/>
            <person name="Collins F."/>
            <person name="Guyer M.S."/>
            <person name="Peterson J."/>
            <person name="Felsenfeld A."/>
            <person name="Wetterstrand K.A."/>
            <person name="Patrinos A."/>
            <person name="Morgan M.J."/>
            <person name="de Jong P."/>
            <person name="Catanese J.J."/>
            <person name="Osoegawa K."/>
            <person name="Shizuya H."/>
            <person name="Choi S."/>
            <person name="Chen Y.J."/>
        </authorList>
    </citation>
    <scope>NUCLEOTIDE SEQUENCE [LARGE SCALE GENOMIC DNA]</scope>
</reference>
<dbReference type="EMBL" id="AL009031">
    <property type="status" value="NOT_ANNOTATED_CDS"/>
    <property type="molecule type" value="Genomic_DNA"/>
</dbReference>
<evidence type="ECO:0000313" key="3">
    <source>
        <dbReference type="Proteomes" id="UP000005640"/>
    </source>
</evidence>
<dbReference type="Proteomes" id="UP000005640">
    <property type="component" value="Chromosome 6"/>
</dbReference>
<dbReference type="MANE-Select" id="ENST00000683730.1">
    <property type="protein sequence ID" value="ENSP00000506872.1"/>
    <property type="RefSeq nucleotide sequence ID" value="NM_001414722.1"/>
    <property type="RefSeq protein sequence ID" value="NP_001401651.1"/>
</dbReference>
<proteinExistence type="predicted"/>
<feature type="region of interest" description="Disordered" evidence="1">
    <location>
        <begin position="1"/>
        <end position="29"/>
    </location>
</feature>
<evidence type="ECO:0000313" key="2">
    <source>
        <dbReference type="Ensembl" id="ENSP00000506872.1"/>
    </source>
</evidence>
<evidence type="ECO:0000256" key="1">
    <source>
        <dbReference type="SAM" id="MobiDB-lite"/>
    </source>
</evidence>
<organism evidence="2 3">
    <name type="scientific">Homo sapiens</name>
    <name type="common">Human</name>
    <dbReference type="NCBI Taxonomy" id="9606"/>
    <lineage>
        <taxon>Eukaryota</taxon>
        <taxon>Metazoa</taxon>
        <taxon>Chordata</taxon>
        <taxon>Craniata</taxon>
        <taxon>Vertebrata</taxon>
        <taxon>Euteleostomi</taxon>
        <taxon>Mammalia</taxon>
        <taxon>Eutheria</taxon>
        <taxon>Euarchontoglires</taxon>
        <taxon>Primates</taxon>
        <taxon>Haplorrhini</taxon>
        <taxon>Catarrhini</taxon>
        <taxon>Hominidae</taxon>
        <taxon>Homo</taxon>
    </lineage>
</organism>
<dbReference type="KEGG" id="hsa:127903862"/>
<dbReference type="AlphaFoldDB" id="A0A804HI29"/>
<reference evidence="2" key="4">
    <citation type="submission" date="2025-08" db="UniProtKB">
        <authorList>
            <consortium name="Ensembl"/>
        </authorList>
    </citation>
    <scope>IDENTIFICATION</scope>
</reference>
<dbReference type="GeneID" id="127903862"/>
<name>A0A804HI29_HUMAN</name>